<keyword evidence="3" id="KW-1185">Reference proteome</keyword>
<evidence type="ECO:0000259" key="1">
    <source>
        <dbReference type="Pfam" id="PF13843"/>
    </source>
</evidence>
<dbReference type="AlphaFoldDB" id="A0AAW1JV64"/>
<dbReference type="InterPro" id="IPR052638">
    <property type="entry name" value="PiggyBac_TE-derived"/>
</dbReference>
<dbReference type="GO" id="GO:0043565">
    <property type="term" value="F:sequence-specific DNA binding"/>
    <property type="evidence" value="ECO:0007669"/>
    <property type="project" value="TreeGrafter"/>
</dbReference>
<evidence type="ECO:0000313" key="2">
    <source>
        <dbReference type="EMBL" id="KAK9708259.1"/>
    </source>
</evidence>
<gene>
    <name evidence="2" type="ORF">QE152_g27298</name>
</gene>
<reference evidence="2 3" key="1">
    <citation type="journal article" date="2024" name="BMC Genomics">
        <title>De novo assembly and annotation of Popillia japonica's genome with initial clues to its potential as an invasive pest.</title>
        <authorList>
            <person name="Cucini C."/>
            <person name="Boschi S."/>
            <person name="Funari R."/>
            <person name="Cardaioli E."/>
            <person name="Iannotti N."/>
            <person name="Marturano G."/>
            <person name="Paoli F."/>
            <person name="Bruttini M."/>
            <person name="Carapelli A."/>
            <person name="Frati F."/>
            <person name="Nardi F."/>
        </authorList>
    </citation>
    <scope>NUCLEOTIDE SEQUENCE [LARGE SCALE GENOMIC DNA]</scope>
    <source>
        <strain evidence="2">DMR45628</strain>
    </source>
</reference>
<name>A0AAW1JV64_POPJA</name>
<protein>
    <submittedName>
        <fullName evidence="2">Transposase IS4</fullName>
    </submittedName>
</protein>
<comment type="caution">
    <text evidence="2">The sequence shown here is derived from an EMBL/GenBank/DDBJ whole genome shotgun (WGS) entry which is preliminary data.</text>
</comment>
<dbReference type="PANTHER" id="PTHR47055">
    <property type="entry name" value="DDE_TNP_1_7 DOMAIN-CONTAINING PROTEIN"/>
    <property type="match status" value="1"/>
</dbReference>
<feature type="domain" description="PiggyBac transposable element-derived protein" evidence="1">
    <location>
        <begin position="88"/>
        <end position="230"/>
    </location>
</feature>
<dbReference type="PANTHER" id="PTHR47055:SF3">
    <property type="entry name" value="PHORBOL-ESTER_DAG-TYPE DOMAIN-CONTAINING PROTEIN"/>
    <property type="match status" value="1"/>
</dbReference>
<sequence>MLDINNLPGSPLRSEVEVFNNGDELESSQAEYLSSDNFDNEDDLPLSLLIKRSKIVQIPSKSNWVRDDLVQRLPEWNNSDTEKCLLSSTETFLLFFNDEIIHSFVEYFNQYAISRNRPGDISSDEICSFLGILLLSGYVCLPRREMYWENSKDTKNDVVSGAISRNRFRFVMQNLHCSDNTKLNPADKIFYVRPLFEMLNKRFIQLAPNEKHHSVDESMVPYFGRHGTKQSKANLSGGDTNSDAVQLV</sequence>
<accession>A0AAW1JV64</accession>
<evidence type="ECO:0000313" key="3">
    <source>
        <dbReference type="Proteomes" id="UP001458880"/>
    </source>
</evidence>
<dbReference type="Proteomes" id="UP001458880">
    <property type="component" value="Unassembled WGS sequence"/>
</dbReference>
<organism evidence="2 3">
    <name type="scientific">Popillia japonica</name>
    <name type="common">Japanese beetle</name>
    <dbReference type="NCBI Taxonomy" id="7064"/>
    <lineage>
        <taxon>Eukaryota</taxon>
        <taxon>Metazoa</taxon>
        <taxon>Ecdysozoa</taxon>
        <taxon>Arthropoda</taxon>
        <taxon>Hexapoda</taxon>
        <taxon>Insecta</taxon>
        <taxon>Pterygota</taxon>
        <taxon>Neoptera</taxon>
        <taxon>Endopterygota</taxon>
        <taxon>Coleoptera</taxon>
        <taxon>Polyphaga</taxon>
        <taxon>Scarabaeiformia</taxon>
        <taxon>Scarabaeidae</taxon>
        <taxon>Rutelinae</taxon>
        <taxon>Popillia</taxon>
    </lineage>
</organism>
<dbReference type="Pfam" id="PF13843">
    <property type="entry name" value="DDE_Tnp_1_7"/>
    <property type="match status" value="1"/>
</dbReference>
<proteinExistence type="predicted"/>
<dbReference type="InterPro" id="IPR029526">
    <property type="entry name" value="PGBD"/>
</dbReference>
<dbReference type="EMBL" id="JASPKY010000333">
    <property type="protein sequence ID" value="KAK9708259.1"/>
    <property type="molecule type" value="Genomic_DNA"/>
</dbReference>